<evidence type="ECO:0000256" key="9">
    <source>
        <dbReference type="ARBA" id="ARBA00022884"/>
    </source>
</evidence>
<dbReference type="Pfam" id="PF07973">
    <property type="entry name" value="tRNA_SAD"/>
    <property type="match status" value="1"/>
</dbReference>
<dbReference type="PROSITE" id="PS51880">
    <property type="entry name" value="TGS"/>
    <property type="match status" value="1"/>
</dbReference>
<protein>
    <recommendedName>
        <fullName evidence="13">Threonine--tRNA ligase</fullName>
        <ecNumber evidence="13">6.1.1.3</ecNumber>
    </recommendedName>
    <alternativeName>
        <fullName evidence="13">Threonyl-tRNA synthetase</fullName>
        <shortName evidence="13">ThrRS</shortName>
    </alternativeName>
</protein>
<dbReference type="InterPro" id="IPR045864">
    <property type="entry name" value="aa-tRNA-synth_II/BPL/LPL"/>
</dbReference>
<evidence type="ECO:0000256" key="5">
    <source>
        <dbReference type="ARBA" id="ARBA00022723"/>
    </source>
</evidence>
<evidence type="ECO:0000313" key="17">
    <source>
        <dbReference type="EMBL" id="WQB72042.1"/>
    </source>
</evidence>
<evidence type="ECO:0000313" key="18">
    <source>
        <dbReference type="Proteomes" id="UP001324533"/>
    </source>
</evidence>
<keyword evidence="6 13" id="KW-0547">Nucleotide-binding</keyword>
<evidence type="ECO:0000256" key="12">
    <source>
        <dbReference type="ARBA" id="ARBA00049515"/>
    </source>
</evidence>
<evidence type="ECO:0000256" key="4">
    <source>
        <dbReference type="ARBA" id="ARBA00022598"/>
    </source>
</evidence>
<keyword evidence="10 13" id="KW-0648">Protein biosynthesis</keyword>
<evidence type="ECO:0000256" key="2">
    <source>
        <dbReference type="ARBA" id="ARBA00022490"/>
    </source>
</evidence>
<dbReference type="InterPro" id="IPR006195">
    <property type="entry name" value="aa-tRNA-synth_II"/>
</dbReference>
<dbReference type="Gene3D" id="3.40.50.800">
    <property type="entry name" value="Anticodon-binding domain"/>
    <property type="match status" value="1"/>
</dbReference>
<evidence type="ECO:0000256" key="3">
    <source>
        <dbReference type="ARBA" id="ARBA00022555"/>
    </source>
</evidence>
<organism evidence="17 18">
    <name type="scientific">Microbacterium invictum</name>
    <dbReference type="NCBI Taxonomy" id="515415"/>
    <lineage>
        <taxon>Bacteria</taxon>
        <taxon>Bacillati</taxon>
        <taxon>Actinomycetota</taxon>
        <taxon>Actinomycetes</taxon>
        <taxon>Micrococcales</taxon>
        <taxon>Microbacteriaceae</taxon>
        <taxon>Microbacterium</taxon>
    </lineage>
</organism>
<gene>
    <name evidence="13 17" type="primary">thrS</name>
    <name evidence="17" type="ORF">T9R20_09830</name>
</gene>
<dbReference type="HAMAP" id="MF_00184">
    <property type="entry name" value="Thr_tRNA_synth"/>
    <property type="match status" value="1"/>
</dbReference>
<dbReference type="Gene3D" id="3.30.930.10">
    <property type="entry name" value="Bira Bifunctional Protein, Domain 2"/>
    <property type="match status" value="1"/>
</dbReference>
<feature type="domain" description="TGS" evidence="16">
    <location>
        <begin position="1"/>
        <end position="24"/>
    </location>
</feature>
<comment type="subcellular location">
    <subcellularLocation>
        <location evidence="13">Cytoplasm</location>
    </subcellularLocation>
</comment>
<dbReference type="Gene3D" id="3.30.54.20">
    <property type="match status" value="1"/>
</dbReference>
<feature type="binding site" evidence="13">
    <location>
        <position position="327"/>
    </location>
    <ligand>
        <name>Zn(2+)</name>
        <dbReference type="ChEBI" id="CHEBI:29105"/>
        <note>catalytic</note>
    </ligand>
</feature>
<dbReference type="EC" id="6.1.1.3" evidence="13"/>
<dbReference type="InterPro" id="IPR033728">
    <property type="entry name" value="ThrRS_core"/>
</dbReference>
<evidence type="ECO:0000256" key="7">
    <source>
        <dbReference type="ARBA" id="ARBA00022833"/>
    </source>
</evidence>
<comment type="subunit">
    <text evidence="13">Homodimer.</text>
</comment>
<keyword evidence="5 13" id="KW-0479">Metal-binding</keyword>
<keyword evidence="9 13" id="KW-0694">RNA-binding</keyword>
<dbReference type="SUPFAM" id="SSF55681">
    <property type="entry name" value="Class II aaRS and biotin synthetases"/>
    <property type="match status" value="1"/>
</dbReference>
<evidence type="ECO:0000259" key="15">
    <source>
        <dbReference type="PROSITE" id="PS50862"/>
    </source>
</evidence>
<dbReference type="SUPFAM" id="SSF55186">
    <property type="entry name" value="ThrRS/AlaRS common domain"/>
    <property type="match status" value="1"/>
</dbReference>
<dbReference type="GO" id="GO:0004829">
    <property type="term" value="F:threonine-tRNA ligase activity"/>
    <property type="evidence" value="ECO:0007669"/>
    <property type="project" value="UniProtKB-EC"/>
</dbReference>
<dbReference type="InterPro" id="IPR047246">
    <property type="entry name" value="ThrRS_anticodon"/>
</dbReference>
<keyword evidence="3 13" id="KW-0820">tRNA-binding</keyword>
<comment type="cofactor">
    <cofactor evidence="13">
        <name>Zn(2+)</name>
        <dbReference type="ChEBI" id="CHEBI:29105"/>
    </cofactor>
    <text evidence="13">Binds 1 zinc ion per subunit.</text>
</comment>
<dbReference type="PRINTS" id="PR01047">
    <property type="entry name" value="TRNASYNTHTHR"/>
</dbReference>
<dbReference type="InterPro" id="IPR002314">
    <property type="entry name" value="aa-tRNA-synt_IIb"/>
</dbReference>
<reference evidence="17 18" key="1">
    <citation type="submission" date="2023-06" db="EMBL/GenBank/DDBJ databases">
        <title>Rock-solubilizing bacteria, Microbacterium invictum, promotes re-establishment of vegetation in rocky wasteland by accelerating rock bio-weathering and reshaping soil bacterial community.</title>
        <authorList>
            <person name="Liu C."/>
        </authorList>
    </citation>
    <scope>NUCLEOTIDE SEQUENCE [LARGE SCALE GENOMIC DNA]</scope>
    <source>
        <strain evidence="17 18">X-18</strain>
    </source>
</reference>
<evidence type="ECO:0000256" key="14">
    <source>
        <dbReference type="SAM" id="MobiDB-lite"/>
    </source>
</evidence>
<keyword evidence="18" id="KW-1185">Reference proteome</keyword>
<comment type="caution">
    <text evidence="13">Lacks conserved residue(s) required for the propagation of feature annotation.</text>
</comment>
<evidence type="ECO:0000256" key="6">
    <source>
        <dbReference type="ARBA" id="ARBA00022741"/>
    </source>
</evidence>
<keyword evidence="2 13" id="KW-0963">Cytoplasm</keyword>
<dbReference type="CDD" id="cd00860">
    <property type="entry name" value="ThrRS_anticodon"/>
    <property type="match status" value="1"/>
</dbReference>
<evidence type="ECO:0000256" key="13">
    <source>
        <dbReference type="HAMAP-Rule" id="MF_00184"/>
    </source>
</evidence>
<dbReference type="InterPro" id="IPR004095">
    <property type="entry name" value="TGS"/>
</dbReference>
<keyword evidence="11 13" id="KW-0030">Aminoacyl-tRNA synthetase</keyword>
<feature type="binding site" evidence="13">
    <location>
        <position position="378"/>
    </location>
    <ligand>
        <name>Zn(2+)</name>
        <dbReference type="ChEBI" id="CHEBI:29105"/>
        <note>catalytic</note>
    </ligand>
</feature>
<dbReference type="PANTHER" id="PTHR11451">
    <property type="entry name" value="THREONINE-TRNA LIGASE"/>
    <property type="match status" value="1"/>
</dbReference>
<evidence type="ECO:0000256" key="11">
    <source>
        <dbReference type="ARBA" id="ARBA00023146"/>
    </source>
</evidence>
<evidence type="ECO:0000256" key="8">
    <source>
        <dbReference type="ARBA" id="ARBA00022840"/>
    </source>
</evidence>
<dbReference type="Pfam" id="PF03129">
    <property type="entry name" value="HGTP_anticodon"/>
    <property type="match status" value="1"/>
</dbReference>
<keyword evidence="4 13" id="KW-0436">Ligase</keyword>
<dbReference type="EMBL" id="CP139779">
    <property type="protein sequence ID" value="WQB72042.1"/>
    <property type="molecule type" value="Genomic_DNA"/>
</dbReference>
<comment type="catalytic activity">
    <reaction evidence="12 13">
        <text>tRNA(Thr) + L-threonine + ATP = L-threonyl-tRNA(Thr) + AMP + diphosphate + H(+)</text>
        <dbReference type="Rhea" id="RHEA:24624"/>
        <dbReference type="Rhea" id="RHEA-COMP:9670"/>
        <dbReference type="Rhea" id="RHEA-COMP:9704"/>
        <dbReference type="ChEBI" id="CHEBI:15378"/>
        <dbReference type="ChEBI" id="CHEBI:30616"/>
        <dbReference type="ChEBI" id="CHEBI:33019"/>
        <dbReference type="ChEBI" id="CHEBI:57926"/>
        <dbReference type="ChEBI" id="CHEBI:78442"/>
        <dbReference type="ChEBI" id="CHEBI:78534"/>
        <dbReference type="ChEBI" id="CHEBI:456215"/>
        <dbReference type="EC" id="6.1.1.3"/>
    </reaction>
</comment>
<proteinExistence type="inferred from homology"/>
<comment type="similarity">
    <text evidence="1 13">Belongs to the class-II aminoacyl-tRNA synthetase family.</text>
</comment>
<keyword evidence="7 13" id="KW-0862">Zinc</keyword>
<dbReference type="InterPro" id="IPR018163">
    <property type="entry name" value="Thr/Ala-tRNA-synth_IIc_edit"/>
</dbReference>
<dbReference type="PROSITE" id="PS50862">
    <property type="entry name" value="AA_TRNA_LIGASE_II"/>
    <property type="match status" value="1"/>
</dbReference>
<evidence type="ECO:0000256" key="1">
    <source>
        <dbReference type="ARBA" id="ARBA00008226"/>
    </source>
</evidence>
<dbReference type="InterPro" id="IPR012947">
    <property type="entry name" value="tRNA_SAD"/>
</dbReference>
<dbReference type="Pfam" id="PF00587">
    <property type="entry name" value="tRNA-synt_2b"/>
    <property type="match status" value="1"/>
</dbReference>
<dbReference type="NCBIfam" id="TIGR00418">
    <property type="entry name" value="thrS"/>
    <property type="match status" value="1"/>
</dbReference>
<dbReference type="SUPFAM" id="SSF52954">
    <property type="entry name" value="Class II aaRS ABD-related"/>
    <property type="match status" value="1"/>
</dbReference>
<feature type="region of interest" description="Disordered" evidence="14">
    <location>
        <begin position="1"/>
        <end position="20"/>
    </location>
</feature>
<dbReference type="InterPro" id="IPR002320">
    <property type="entry name" value="Thr-tRNA-ligase_IIa"/>
</dbReference>
<dbReference type="Gene3D" id="3.30.980.10">
    <property type="entry name" value="Threonyl-trna Synthetase, Chain A, domain 2"/>
    <property type="match status" value="1"/>
</dbReference>
<dbReference type="CDD" id="cd00771">
    <property type="entry name" value="ThrRS_core"/>
    <property type="match status" value="1"/>
</dbReference>
<evidence type="ECO:0000256" key="10">
    <source>
        <dbReference type="ARBA" id="ARBA00022917"/>
    </source>
</evidence>
<sequence>MRVNGEPRDLATPVDDGDDVEPITIDSPEGLSILRHSTAHVLAQAVQRTVPQANLGIGPPITDGFYYDFGVDQPFTPDDLKAIEKEMQRIVREGQRFVRRVVTDEEARAELASEPFKLELIGLKGGADKTEGASVEVGAGELTIYDNVDRDGETVWKDLCRGPHVPNTRSIGNGWALQRVAGAYWRGSEKNPQLQRIYGTAWASKDDLRAYQHRLEEAAKRDHRKLGRDLDLFSFPEEIGSGLSVWHPRGGIVRGEMEQHARRRHIEGGYTYVYTPHISKEDLFLQSNHLVTYREGMFPPITLDEERDAEGVVTKAGQDYYLKPMNCPMHILIFKERARSYRDLPMRLAENGTVYRNELSGALHGLTRVRGFTQDDSHLFVTPEQLEGEATRVLEFVISMLRDFGLDDFELELSMRDDEKEKWIGSDEFWEYSTDALRNVAVASGLKLTEVPGEAAFYGPKIDLKTRDAIGRTWQLSTVQVDPNLPERFELEYTDRDGQKKRPIMIHRALFGSIERFFAILLEHYAGAFPVWLSPVQVVGVPVAEEYADYLDQIVGRLRGEGVRAEVDHSDDRMQKKIRTHTTQKVPLILIAGEQDRSAGTVSFRFRDGTQENGIAVDDAVRRIRAAIDGHLLVNTAEDFGV</sequence>
<dbReference type="SMART" id="SM00863">
    <property type="entry name" value="tRNA_SAD"/>
    <property type="match status" value="1"/>
</dbReference>
<feature type="domain" description="Aminoacyl-transfer RNA synthetases class-II family profile" evidence="15">
    <location>
        <begin position="253"/>
        <end position="530"/>
    </location>
</feature>
<dbReference type="RefSeq" id="WP_322412153.1">
    <property type="nucleotide sequence ID" value="NZ_CP139779.1"/>
</dbReference>
<dbReference type="InterPro" id="IPR036621">
    <property type="entry name" value="Anticodon-bd_dom_sf"/>
</dbReference>
<accession>A0ABZ0VEM0</accession>
<dbReference type="Proteomes" id="UP001324533">
    <property type="component" value="Chromosome"/>
</dbReference>
<feature type="binding site" evidence="13">
    <location>
        <position position="507"/>
    </location>
    <ligand>
        <name>Zn(2+)</name>
        <dbReference type="ChEBI" id="CHEBI:29105"/>
        <note>catalytic</note>
    </ligand>
</feature>
<dbReference type="InterPro" id="IPR004154">
    <property type="entry name" value="Anticodon-bd"/>
</dbReference>
<keyword evidence="8 13" id="KW-0067">ATP-binding</keyword>
<evidence type="ECO:0000259" key="16">
    <source>
        <dbReference type="PROSITE" id="PS51880"/>
    </source>
</evidence>
<name>A0ABZ0VEM0_9MICO</name>
<dbReference type="PANTHER" id="PTHR11451:SF44">
    <property type="entry name" value="THREONINE--TRNA LIGASE, CHLOROPLASTIC_MITOCHONDRIAL 2"/>
    <property type="match status" value="1"/>
</dbReference>